<proteinExistence type="predicted"/>
<dbReference type="AlphaFoldDB" id="A0A5J4WKQ6"/>
<protein>
    <submittedName>
        <fullName evidence="1">Uncharacterized protein</fullName>
    </submittedName>
</protein>
<evidence type="ECO:0000313" key="2">
    <source>
        <dbReference type="Proteomes" id="UP000324800"/>
    </source>
</evidence>
<sequence length="468" mass="55061">MVILKNQKEKGLEKQIYEWIVMKINMDMEIMIKEALNQMGMELEFNEHDLEKKINNWMELVSKKIINILEMQMEDMNNEEIKKVKGLVHDVEMKMMNVYLMVEIFMEGIMNAIMKENLITKELNIHQQKIFIMVLVELMKMILVLINEDIMEWNQVGMNESVYLVRINTLIMIIVLKEEQMVIILEVIMKVVTMSMVGTKGFNELEVKSQQLMVIQFKDQTKILLSYVQMVQYCFDDEIDLTEPSYDQEDQEFIDYFDDCDESQDEADLIVIQSLSSDSVSCPVLSFVFYLLFSILNSSSFLNYLSICSLFSLIESSLIGDKEGFQLIDEDELDGLIYEYYFDNQEDEGQDAYGYLVVEGIYEEGEDQFQGSEDIDFEDYNQEEELQGYNIDCIGVIFNCYKVEGVGYSFDYQDGDIDEDVYVVDYYQLVRIVQSYSIYEGNVDNDCDEQELEYEDEQLDYCEYEQEG</sequence>
<reference evidence="1 2" key="1">
    <citation type="submission" date="2019-03" db="EMBL/GenBank/DDBJ databases">
        <title>Single cell metagenomics reveals metabolic interactions within the superorganism composed of flagellate Streblomastix strix and complex community of Bacteroidetes bacteria on its surface.</title>
        <authorList>
            <person name="Treitli S.C."/>
            <person name="Kolisko M."/>
            <person name="Husnik F."/>
            <person name="Keeling P."/>
            <person name="Hampl V."/>
        </authorList>
    </citation>
    <scope>NUCLEOTIDE SEQUENCE [LARGE SCALE GENOMIC DNA]</scope>
    <source>
        <strain evidence="1">ST1C</strain>
    </source>
</reference>
<dbReference type="Proteomes" id="UP000324800">
    <property type="component" value="Unassembled WGS sequence"/>
</dbReference>
<comment type="caution">
    <text evidence="1">The sequence shown here is derived from an EMBL/GenBank/DDBJ whole genome shotgun (WGS) entry which is preliminary data.</text>
</comment>
<dbReference type="EMBL" id="SNRW01001663">
    <property type="protein sequence ID" value="KAA6395520.1"/>
    <property type="molecule type" value="Genomic_DNA"/>
</dbReference>
<accession>A0A5J4WKQ6</accession>
<organism evidence="1 2">
    <name type="scientific">Streblomastix strix</name>
    <dbReference type="NCBI Taxonomy" id="222440"/>
    <lineage>
        <taxon>Eukaryota</taxon>
        <taxon>Metamonada</taxon>
        <taxon>Preaxostyla</taxon>
        <taxon>Oxymonadida</taxon>
        <taxon>Streblomastigidae</taxon>
        <taxon>Streblomastix</taxon>
    </lineage>
</organism>
<gene>
    <name evidence="1" type="ORF">EZS28_008954</name>
</gene>
<evidence type="ECO:0000313" key="1">
    <source>
        <dbReference type="EMBL" id="KAA6395520.1"/>
    </source>
</evidence>
<name>A0A5J4WKQ6_9EUKA</name>